<keyword evidence="2" id="KW-0285">Flavoprotein</keyword>
<dbReference type="PANTHER" id="PTHR46305:SF3">
    <property type="entry name" value="NADPH:QUINONE OXIDOREDUCTASE MDAB"/>
    <property type="match status" value="1"/>
</dbReference>
<keyword evidence="3" id="KW-0274">FAD</keyword>
<dbReference type="InterPro" id="IPR029039">
    <property type="entry name" value="Flavoprotein-like_sf"/>
</dbReference>
<sequence length="195" mass="22232">MSKILIINASKRFGSSQGNLNNHLTRIAQETLTELGHDVKITRIDDGYDIEQEVGKYVWADAVIYQMPAWWMEAPWIMKKYVDDVFTGGHGKIFESDGRTRSDSQRKYGSGGLMQGKEYLFSITWNAPLEAFTDPDQFFEGKGIDTVLFPFHKANQFIGMTPLPTFMCNDVVKDPHVADDVARYRKHLENAFGKN</sequence>
<dbReference type="SUPFAM" id="SSF52218">
    <property type="entry name" value="Flavoproteins"/>
    <property type="match status" value="1"/>
</dbReference>
<evidence type="ECO:0000313" key="6">
    <source>
        <dbReference type="EMBL" id="WAV90700.1"/>
    </source>
</evidence>
<evidence type="ECO:0000259" key="5">
    <source>
        <dbReference type="Pfam" id="PF02525"/>
    </source>
</evidence>
<dbReference type="InterPro" id="IPR003680">
    <property type="entry name" value="Flavodoxin_fold"/>
</dbReference>
<evidence type="ECO:0000256" key="1">
    <source>
        <dbReference type="ARBA" id="ARBA00001974"/>
    </source>
</evidence>
<reference evidence="6" key="1">
    <citation type="journal article" date="2022" name="Front. Microbiol.">
        <title>New perspectives on an old grouping: The genomic and phenotypic variability of Oxalobacter formigenes and the implications for calcium oxalate stone prevention.</title>
        <authorList>
            <person name="Chmiel J.A."/>
            <person name="Carr C."/>
            <person name="Stuivenberg G.A."/>
            <person name="Venema R."/>
            <person name="Chanyi R.M."/>
            <person name="Al K.F."/>
            <person name="Giguere D."/>
            <person name="Say H."/>
            <person name="Akouris P.P."/>
            <person name="Dominguez Romero S.A."/>
            <person name="Kwong A."/>
            <person name="Tai V."/>
            <person name="Koval S.F."/>
            <person name="Razvi H."/>
            <person name="Bjazevic J."/>
            <person name="Burton J.P."/>
        </authorList>
    </citation>
    <scope>NUCLEOTIDE SEQUENCE</scope>
    <source>
        <strain evidence="6">OxK</strain>
    </source>
</reference>
<feature type="domain" description="Flavodoxin-like fold" evidence="5">
    <location>
        <begin position="2"/>
        <end position="188"/>
    </location>
</feature>
<comment type="cofactor">
    <cofactor evidence="1">
        <name>FAD</name>
        <dbReference type="ChEBI" id="CHEBI:57692"/>
    </cofactor>
</comment>
<dbReference type="PANTHER" id="PTHR46305">
    <property type="match status" value="1"/>
</dbReference>
<protein>
    <submittedName>
        <fullName evidence="6">NAD(P)H-dependent oxidoreductase</fullName>
    </submittedName>
</protein>
<dbReference type="Proteomes" id="UP001164819">
    <property type="component" value="Chromosome"/>
</dbReference>
<name>A0A9E9LCW3_9BURK</name>
<dbReference type="Gene3D" id="3.40.50.360">
    <property type="match status" value="1"/>
</dbReference>
<organism evidence="6">
    <name type="scientific">Oxalobacter aliiformigenes</name>
    <dbReference type="NCBI Taxonomy" id="2946593"/>
    <lineage>
        <taxon>Bacteria</taxon>
        <taxon>Pseudomonadati</taxon>
        <taxon>Pseudomonadota</taxon>
        <taxon>Betaproteobacteria</taxon>
        <taxon>Burkholderiales</taxon>
        <taxon>Oxalobacteraceae</taxon>
        <taxon>Oxalobacter</taxon>
    </lineage>
</organism>
<gene>
    <name evidence="6" type="ORF">NB646_07550</name>
</gene>
<dbReference type="EMBL" id="CP098251">
    <property type="protein sequence ID" value="WAV90700.1"/>
    <property type="molecule type" value="Genomic_DNA"/>
</dbReference>
<evidence type="ECO:0000256" key="2">
    <source>
        <dbReference type="ARBA" id="ARBA00022630"/>
    </source>
</evidence>
<dbReference type="RefSeq" id="WP_269315682.1">
    <property type="nucleotide sequence ID" value="NZ_CP098251.1"/>
</dbReference>
<evidence type="ECO:0000256" key="3">
    <source>
        <dbReference type="ARBA" id="ARBA00022827"/>
    </source>
</evidence>
<proteinExistence type="inferred from homology"/>
<dbReference type="Pfam" id="PF02525">
    <property type="entry name" value="Flavodoxin_2"/>
    <property type="match status" value="1"/>
</dbReference>
<evidence type="ECO:0000256" key="4">
    <source>
        <dbReference type="ARBA" id="ARBA00037981"/>
    </source>
</evidence>
<accession>A0A9E9LCW3</accession>
<dbReference type="AlphaFoldDB" id="A0A9E9LCW3"/>
<comment type="similarity">
    <text evidence="4">Belongs to the oxidoreductase MdaB family.</text>
</comment>
<dbReference type="InterPro" id="IPR052397">
    <property type="entry name" value="NADPH-QR_MdaB"/>
</dbReference>